<feature type="domain" description="HTH cro/C1-type" evidence="1">
    <location>
        <begin position="12"/>
        <end position="66"/>
    </location>
</feature>
<name>A0AAJ6NT12_9CYAN</name>
<dbReference type="Pfam" id="PF01381">
    <property type="entry name" value="HTH_3"/>
    <property type="match status" value="1"/>
</dbReference>
<sequence>MTKEKKTLTPMELRKRVGLTQRQVAIALDKKVATISDWERGVTRPRLTFSETKMLMAIFECTLDELIEAYEREKVQPK</sequence>
<dbReference type="Gene3D" id="1.10.260.40">
    <property type="entry name" value="lambda repressor-like DNA-binding domains"/>
    <property type="match status" value="1"/>
</dbReference>
<evidence type="ECO:0000313" key="2">
    <source>
        <dbReference type="EMBL" id="WGV25986.1"/>
    </source>
</evidence>
<dbReference type="InterPro" id="IPR010982">
    <property type="entry name" value="Lambda_DNA-bd_dom_sf"/>
</dbReference>
<dbReference type="InterPro" id="IPR001387">
    <property type="entry name" value="Cro/C1-type_HTH"/>
</dbReference>
<dbReference type="PROSITE" id="PS50943">
    <property type="entry name" value="HTH_CROC1"/>
    <property type="match status" value="1"/>
</dbReference>
<dbReference type="Proteomes" id="UP001223520">
    <property type="component" value="Chromosome"/>
</dbReference>
<reference evidence="2 3" key="1">
    <citation type="journal article" date="2023" name="Limnol Oceanogr Lett">
        <title>Environmental adaptations by the intertidal Antarctic cyanobacterium Halotia branconii CENA392 as revealed using long-read genome sequencing.</title>
        <authorList>
            <person name="Dextro R.B."/>
            <person name="Delbaje E."/>
            <person name="Freitas P.N.N."/>
            <person name="Geraldes V."/>
            <person name="Pinto E."/>
            <person name="Long P.F."/>
            <person name="Fiore M.F."/>
        </authorList>
    </citation>
    <scope>NUCLEOTIDE SEQUENCE [LARGE SCALE GENOMIC DNA]</scope>
    <source>
        <strain evidence="2 3">CENA392</strain>
    </source>
</reference>
<accession>A0AAJ6NT12</accession>
<dbReference type="GO" id="GO:0003677">
    <property type="term" value="F:DNA binding"/>
    <property type="evidence" value="ECO:0007669"/>
    <property type="project" value="InterPro"/>
</dbReference>
<evidence type="ECO:0000259" key="1">
    <source>
        <dbReference type="PROSITE" id="PS50943"/>
    </source>
</evidence>
<dbReference type="RefSeq" id="WP_281483243.1">
    <property type="nucleotide sequence ID" value="NZ_CP124543.1"/>
</dbReference>
<dbReference type="SMART" id="SM00530">
    <property type="entry name" value="HTH_XRE"/>
    <property type="match status" value="1"/>
</dbReference>
<gene>
    <name evidence="2" type="ORF">QI031_00220</name>
</gene>
<dbReference type="EMBL" id="CP124543">
    <property type="protein sequence ID" value="WGV25986.1"/>
    <property type="molecule type" value="Genomic_DNA"/>
</dbReference>
<proteinExistence type="predicted"/>
<organism evidence="2 3">
    <name type="scientific">Halotia branconii CENA392</name>
    <dbReference type="NCBI Taxonomy" id="1539056"/>
    <lineage>
        <taxon>Bacteria</taxon>
        <taxon>Bacillati</taxon>
        <taxon>Cyanobacteriota</taxon>
        <taxon>Cyanophyceae</taxon>
        <taxon>Nostocales</taxon>
        <taxon>Nodulariaceae</taxon>
        <taxon>Halotia</taxon>
    </lineage>
</organism>
<dbReference type="SUPFAM" id="SSF47413">
    <property type="entry name" value="lambda repressor-like DNA-binding domains"/>
    <property type="match status" value="1"/>
</dbReference>
<dbReference type="KEGG" id="hbq:QI031_00220"/>
<evidence type="ECO:0000313" key="3">
    <source>
        <dbReference type="Proteomes" id="UP001223520"/>
    </source>
</evidence>
<keyword evidence="3" id="KW-1185">Reference proteome</keyword>
<dbReference type="CDD" id="cd00093">
    <property type="entry name" value="HTH_XRE"/>
    <property type="match status" value="1"/>
</dbReference>
<dbReference type="AlphaFoldDB" id="A0AAJ6NT12"/>
<protein>
    <submittedName>
        <fullName evidence="2">Helix-turn-helix transcriptional regulator</fullName>
    </submittedName>
</protein>